<comment type="caution">
    <text evidence="1">The sequence shown here is derived from an EMBL/GenBank/DDBJ whole genome shotgun (WGS) entry which is preliminary data.</text>
</comment>
<sequence>MRLPEILKIFPVSKSMWWEGVRIQRYPKSIKLGPRFTVWRRSDIRKLLENPENSAFK</sequence>
<evidence type="ECO:0000313" key="1">
    <source>
        <dbReference type="EMBL" id="MFD1000185.1"/>
    </source>
</evidence>
<organism evidence="1 2">
    <name type="scientific">Ohtaekwangia kribbensis</name>
    <dbReference type="NCBI Taxonomy" id="688913"/>
    <lineage>
        <taxon>Bacteria</taxon>
        <taxon>Pseudomonadati</taxon>
        <taxon>Bacteroidota</taxon>
        <taxon>Cytophagia</taxon>
        <taxon>Cytophagales</taxon>
        <taxon>Fulvivirgaceae</taxon>
        <taxon>Ohtaekwangia</taxon>
    </lineage>
</organism>
<name>A0ABW3K3Z4_9BACT</name>
<protein>
    <submittedName>
        <fullName evidence="1">Helix-turn-helix transcriptional regulator</fullName>
    </submittedName>
</protein>
<gene>
    <name evidence="1" type="ORF">ACFQ21_12760</name>
</gene>
<dbReference type="InterPro" id="IPR010260">
    <property type="entry name" value="AlpA"/>
</dbReference>
<dbReference type="EMBL" id="JBHTKA010000003">
    <property type="protein sequence ID" value="MFD1000185.1"/>
    <property type="molecule type" value="Genomic_DNA"/>
</dbReference>
<dbReference type="RefSeq" id="WP_377579582.1">
    <property type="nucleotide sequence ID" value="NZ_JBHTKA010000003.1"/>
</dbReference>
<keyword evidence="2" id="KW-1185">Reference proteome</keyword>
<dbReference type="Pfam" id="PF05930">
    <property type="entry name" value="Phage_AlpA"/>
    <property type="match status" value="1"/>
</dbReference>
<dbReference type="Proteomes" id="UP001597112">
    <property type="component" value="Unassembled WGS sequence"/>
</dbReference>
<accession>A0ABW3K3Z4</accession>
<proteinExistence type="predicted"/>
<evidence type="ECO:0000313" key="2">
    <source>
        <dbReference type="Proteomes" id="UP001597112"/>
    </source>
</evidence>
<reference evidence="2" key="1">
    <citation type="journal article" date="2019" name="Int. J. Syst. Evol. Microbiol.">
        <title>The Global Catalogue of Microorganisms (GCM) 10K type strain sequencing project: providing services to taxonomists for standard genome sequencing and annotation.</title>
        <authorList>
            <consortium name="The Broad Institute Genomics Platform"/>
            <consortium name="The Broad Institute Genome Sequencing Center for Infectious Disease"/>
            <person name="Wu L."/>
            <person name="Ma J."/>
        </authorList>
    </citation>
    <scope>NUCLEOTIDE SEQUENCE [LARGE SCALE GENOMIC DNA]</scope>
    <source>
        <strain evidence="2">CCUG 58938</strain>
    </source>
</reference>